<dbReference type="EMBL" id="ML003630">
    <property type="protein sequence ID" value="RKP33694.1"/>
    <property type="molecule type" value="Genomic_DNA"/>
</dbReference>
<evidence type="ECO:0000313" key="3">
    <source>
        <dbReference type="EMBL" id="RKP33694.1"/>
    </source>
</evidence>
<dbReference type="PROSITE" id="PS51083">
    <property type="entry name" value="ZF_HIT"/>
    <property type="match status" value="1"/>
</dbReference>
<dbReference type="Proteomes" id="UP000268162">
    <property type="component" value="Unassembled WGS sequence"/>
</dbReference>
<evidence type="ECO:0000256" key="1">
    <source>
        <dbReference type="PROSITE-ProRule" id="PRU00453"/>
    </source>
</evidence>
<protein>
    <recommendedName>
        <fullName evidence="2">HIT-type domain-containing protein</fullName>
    </recommendedName>
</protein>
<dbReference type="AlphaFoldDB" id="A0A4P9ZKA9"/>
<proteinExistence type="predicted"/>
<dbReference type="Pfam" id="PF04438">
    <property type="entry name" value="zf-HIT"/>
    <property type="match status" value="1"/>
</dbReference>
<name>A0A4P9ZKA9_9FUNG</name>
<keyword evidence="4" id="KW-1185">Reference proteome</keyword>
<reference evidence="4" key="1">
    <citation type="journal article" date="2018" name="Nat. Microbiol.">
        <title>Leveraging single-cell genomics to expand the fungal tree of life.</title>
        <authorList>
            <person name="Ahrendt S.R."/>
            <person name="Quandt C.A."/>
            <person name="Ciobanu D."/>
            <person name="Clum A."/>
            <person name="Salamov A."/>
            <person name="Andreopoulos B."/>
            <person name="Cheng J.F."/>
            <person name="Woyke T."/>
            <person name="Pelin A."/>
            <person name="Henrissat B."/>
            <person name="Reynolds N.K."/>
            <person name="Benny G.L."/>
            <person name="Smith M.E."/>
            <person name="James T.Y."/>
            <person name="Grigoriev I.V."/>
        </authorList>
    </citation>
    <scope>NUCLEOTIDE SEQUENCE [LARGE SCALE GENOMIC DNA]</scope>
    <source>
        <strain evidence="4">RSA 468</strain>
    </source>
</reference>
<dbReference type="SUPFAM" id="SSF144232">
    <property type="entry name" value="HIT/MYND zinc finger-like"/>
    <property type="match status" value="1"/>
</dbReference>
<dbReference type="GO" id="GO:0008270">
    <property type="term" value="F:zinc ion binding"/>
    <property type="evidence" value="ECO:0007669"/>
    <property type="project" value="UniProtKB-UniRule"/>
</dbReference>
<dbReference type="InterPro" id="IPR039646">
    <property type="entry name" value="ZNHIT2"/>
</dbReference>
<organism evidence="3 4">
    <name type="scientific">Dimargaris cristalligena</name>
    <dbReference type="NCBI Taxonomy" id="215637"/>
    <lineage>
        <taxon>Eukaryota</taxon>
        <taxon>Fungi</taxon>
        <taxon>Fungi incertae sedis</taxon>
        <taxon>Zoopagomycota</taxon>
        <taxon>Kickxellomycotina</taxon>
        <taxon>Dimargaritomycetes</taxon>
        <taxon>Dimargaritales</taxon>
        <taxon>Dimargaritaceae</taxon>
        <taxon>Dimargaris</taxon>
    </lineage>
</organism>
<keyword evidence="1" id="KW-0479">Metal-binding</keyword>
<evidence type="ECO:0000259" key="2">
    <source>
        <dbReference type="PROSITE" id="PS51083"/>
    </source>
</evidence>
<keyword evidence="1" id="KW-0862">Zinc</keyword>
<dbReference type="PANTHER" id="PTHR15555:SF0">
    <property type="entry name" value="ZINC FINGER HIT DOMAIN-CONTAINING PROTEIN 2"/>
    <property type="match status" value="1"/>
</dbReference>
<keyword evidence="1" id="KW-0863">Zinc-finger</keyword>
<feature type="domain" description="HIT-type" evidence="2">
    <location>
        <begin position="1"/>
        <end position="31"/>
    </location>
</feature>
<dbReference type="STRING" id="215637.A0A4P9ZKA9"/>
<sequence>CGAQLAPYTCPKCHIRYCTLACYKNENHQQCSENFYRDQATEQLKQNQVDEAEKRKMLEILQKLSNFDDDIWSQIDGDKSTDELSDRLKHLDLDRASFETIWECLTETEREDFYGLYLDPQRADPDAISEVLWKPWWSQPSQPRISEVDATDTPETLVPAIQSDIPEFRTLFPSAPHPSVIYQLASLVFSYVYVKRRFNGDWAPYREEVCRLLWRLEPGLISKSHTIPSDCEDALLLVLEAIQQVSPAAD</sequence>
<dbReference type="PANTHER" id="PTHR15555">
    <property type="entry name" value="ZINC FINGER HIT DOMAIN CONTAINING PROTEIN 2 PROTEIN FON -RELATED"/>
    <property type="match status" value="1"/>
</dbReference>
<evidence type="ECO:0000313" key="4">
    <source>
        <dbReference type="Proteomes" id="UP000268162"/>
    </source>
</evidence>
<dbReference type="Gene3D" id="3.30.60.190">
    <property type="match status" value="1"/>
</dbReference>
<gene>
    <name evidence="3" type="ORF">BJ085DRAFT_20729</name>
</gene>
<feature type="non-terminal residue" evidence="3">
    <location>
        <position position="1"/>
    </location>
</feature>
<dbReference type="CDD" id="cd23024">
    <property type="entry name" value="zf-HIT_ZNHIT2-3"/>
    <property type="match status" value="1"/>
</dbReference>
<dbReference type="InterPro" id="IPR007529">
    <property type="entry name" value="Znf_HIT"/>
</dbReference>
<accession>A0A4P9ZKA9</accession>